<dbReference type="InterPro" id="IPR010985">
    <property type="entry name" value="Ribbon_hlx_hlx"/>
</dbReference>
<proteinExistence type="predicted"/>
<comment type="caution">
    <text evidence="2">The sequence shown here is derived from an EMBL/GenBank/DDBJ whole genome shotgun (WGS) entry which is preliminary data.</text>
</comment>
<feature type="domain" description="Arc-like DNA binding" evidence="1">
    <location>
        <begin position="10"/>
        <end position="46"/>
    </location>
</feature>
<reference evidence="2 3" key="1">
    <citation type="submission" date="2018-05" db="EMBL/GenBank/DDBJ databases">
        <title>Genomic Encyclopedia of Type Strains, Phase IV (KMG-IV): sequencing the most valuable type-strain genomes for metagenomic binning, comparative biology and taxonomic classification.</title>
        <authorList>
            <person name="Goeker M."/>
        </authorList>
    </citation>
    <scope>NUCLEOTIDE SEQUENCE [LARGE SCALE GENOMIC DNA]</scope>
    <source>
        <strain evidence="2 3">DSM 19579</strain>
    </source>
</reference>
<evidence type="ECO:0000313" key="3">
    <source>
        <dbReference type="Proteomes" id="UP000246744"/>
    </source>
</evidence>
<dbReference type="EMBL" id="QGTS01000029">
    <property type="protein sequence ID" value="PWV99559.1"/>
    <property type="molecule type" value="Genomic_DNA"/>
</dbReference>
<gene>
    <name evidence="2" type="ORF">DES37_1294</name>
</gene>
<name>A0A317PML3_9ENTR</name>
<dbReference type="GO" id="GO:0043565">
    <property type="term" value="F:sequence-specific DNA binding"/>
    <property type="evidence" value="ECO:0007669"/>
    <property type="project" value="UniProtKB-ARBA"/>
</dbReference>
<keyword evidence="3" id="KW-1185">Reference proteome</keyword>
<dbReference type="OrthoDB" id="7029768at2"/>
<dbReference type="SUPFAM" id="SSF47598">
    <property type="entry name" value="Ribbon-helix-helix"/>
    <property type="match status" value="1"/>
</dbReference>
<dbReference type="Proteomes" id="UP000246744">
    <property type="component" value="Unassembled WGS sequence"/>
</dbReference>
<dbReference type="Gene3D" id="1.10.1220.10">
    <property type="entry name" value="Met repressor-like"/>
    <property type="match status" value="1"/>
</dbReference>
<sequence length="120" mass="13640">MKGASLIAPFGLRMPEDLKEQIIQRAKINSRSMNAEIIQMLNDAMHTDEQTPELIKLRQEVTNLKLMLALQERYIELIQDAVFTDKDAEAIERNKKISRDISSLVGDDLNALLDKASTKE</sequence>
<dbReference type="AlphaFoldDB" id="A0A317PML3"/>
<dbReference type="RefSeq" id="WP_110028231.1">
    <property type="nucleotide sequence ID" value="NZ_QGTS01000029.1"/>
</dbReference>
<evidence type="ECO:0000313" key="2">
    <source>
        <dbReference type="EMBL" id="PWV99559.1"/>
    </source>
</evidence>
<accession>A0A317PML3</accession>
<protein>
    <submittedName>
        <fullName evidence="2">Arc-like DNA binding dprotein</fullName>
    </submittedName>
</protein>
<dbReference type="Pfam" id="PF03869">
    <property type="entry name" value="Arc"/>
    <property type="match status" value="1"/>
</dbReference>
<dbReference type="InterPro" id="IPR005569">
    <property type="entry name" value="Arc_DNA-bd_dom"/>
</dbReference>
<dbReference type="InterPro" id="IPR013321">
    <property type="entry name" value="Arc_rbn_hlx_hlx"/>
</dbReference>
<dbReference type="GO" id="GO:0006355">
    <property type="term" value="P:regulation of DNA-templated transcription"/>
    <property type="evidence" value="ECO:0007669"/>
    <property type="project" value="InterPro"/>
</dbReference>
<organism evidence="2 3">
    <name type="scientific">Mangrovibacter plantisponsor</name>
    <dbReference type="NCBI Taxonomy" id="451513"/>
    <lineage>
        <taxon>Bacteria</taxon>
        <taxon>Pseudomonadati</taxon>
        <taxon>Pseudomonadota</taxon>
        <taxon>Gammaproteobacteria</taxon>
        <taxon>Enterobacterales</taxon>
        <taxon>Enterobacteriaceae</taxon>
        <taxon>Mangrovibacter</taxon>
    </lineage>
</organism>
<evidence type="ECO:0000259" key="1">
    <source>
        <dbReference type="Pfam" id="PF03869"/>
    </source>
</evidence>